<feature type="short sequence motif" description="DGA/G" evidence="4">
    <location>
        <begin position="205"/>
        <end position="207"/>
    </location>
</feature>
<keyword evidence="7" id="KW-1185">Reference proteome</keyword>
<evidence type="ECO:0000256" key="1">
    <source>
        <dbReference type="ARBA" id="ARBA00022801"/>
    </source>
</evidence>
<dbReference type="Gene3D" id="3.40.1090.10">
    <property type="entry name" value="Cytosolic phospholipase A2 catalytic domain"/>
    <property type="match status" value="2"/>
</dbReference>
<evidence type="ECO:0000313" key="6">
    <source>
        <dbReference type="EMBL" id="MBB6228413.1"/>
    </source>
</evidence>
<keyword evidence="3 4" id="KW-0443">Lipid metabolism</keyword>
<feature type="short sequence motif" description="GXSXG" evidence="4">
    <location>
        <begin position="47"/>
        <end position="51"/>
    </location>
</feature>
<evidence type="ECO:0000313" key="7">
    <source>
        <dbReference type="Proteomes" id="UP000538147"/>
    </source>
</evidence>
<dbReference type="InterPro" id="IPR002641">
    <property type="entry name" value="PNPLA_dom"/>
</dbReference>
<dbReference type="PROSITE" id="PS51635">
    <property type="entry name" value="PNPLA"/>
    <property type="match status" value="1"/>
</dbReference>
<dbReference type="PANTHER" id="PTHR14226">
    <property type="entry name" value="NEUROPATHY TARGET ESTERASE/SWISS CHEESE D.MELANOGASTER"/>
    <property type="match status" value="1"/>
</dbReference>
<dbReference type="RefSeq" id="WP_184200696.1">
    <property type="nucleotide sequence ID" value="NZ_JACIIV010000019.1"/>
</dbReference>
<dbReference type="GO" id="GO:0016787">
    <property type="term" value="F:hydrolase activity"/>
    <property type="evidence" value="ECO:0007669"/>
    <property type="project" value="UniProtKB-UniRule"/>
</dbReference>
<organism evidence="6 7">
    <name type="scientific">Polymorphobacter multimanifer</name>
    <dbReference type="NCBI Taxonomy" id="1070431"/>
    <lineage>
        <taxon>Bacteria</taxon>
        <taxon>Pseudomonadati</taxon>
        <taxon>Pseudomonadota</taxon>
        <taxon>Alphaproteobacteria</taxon>
        <taxon>Sphingomonadales</taxon>
        <taxon>Sphingosinicellaceae</taxon>
        <taxon>Polymorphobacter</taxon>
    </lineage>
</organism>
<evidence type="ECO:0000256" key="2">
    <source>
        <dbReference type="ARBA" id="ARBA00022963"/>
    </source>
</evidence>
<dbReference type="CDD" id="cd07209">
    <property type="entry name" value="Pat_hypo_Ecoli_Z1214_like"/>
    <property type="match status" value="1"/>
</dbReference>
<feature type="active site" description="Proton acceptor" evidence="4">
    <location>
        <position position="205"/>
    </location>
</feature>
<evidence type="ECO:0000256" key="3">
    <source>
        <dbReference type="ARBA" id="ARBA00023098"/>
    </source>
</evidence>
<dbReference type="InterPro" id="IPR050301">
    <property type="entry name" value="NTE"/>
</dbReference>
<gene>
    <name evidence="6" type="ORF">FHS79_002600</name>
</gene>
<dbReference type="Pfam" id="PF01734">
    <property type="entry name" value="Patatin"/>
    <property type="match status" value="1"/>
</dbReference>
<dbReference type="Pfam" id="PF12536">
    <property type="entry name" value="DUF3734"/>
    <property type="match status" value="1"/>
</dbReference>
<proteinExistence type="predicted"/>
<keyword evidence="2 4" id="KW-0442">Lipid degradation</keyword>
<evidence type="ECO:0000256" key="4">
    <source>
        <dbReference type="PROSITE-ProRule" id="PRU01161"/>
    </source>
</evidence>
<evidence type="ECO:0000259" key="5">
    <source>
        <dbReference type="PROSITE" id="PS51635"/>
    </source>
</evidence>
<dbReference type="GO" id="GO:0016042">
    <property type="term" value="P:lipid catabolic process"/>
    <property type="evidence" value="ECO:0007669"/>
    <property type="project" value="UniProtKB-UniRule"/>
</dbReference>
<dbReference type="InterPro" id="IPR021095">
    <property type="entry name" value="DUF3734"/>
</dbReference>
<dbReference type="AlphaFoldDB" id="A0A841LBR3"/>
<accession>A0A841LBR3</accession>
<dbReference type="EMBL" id="JACIIV010000019">
    <property type="protein sequence ID" value="MBB6228413.1"/>
    <property type="molecule type" value="Genomic_DNA"/>
</dbReference>
<sequence length="380" mass="40798">MSWCEIKEAGAPTRVLVLQGGGALGSYQAGVFEALDGACFLPDWVAGTSIGAINGAIIAGNRPDDRLAALRGFWETVTGGLPIEGEGLGRGLTAAWHQWASSWAMFNGAPGFFRPQWPPVVPWLAGPLGMYDTRPLLETLDRLVDWDLLNSGAVRLSVGAVNVETGNFRYFDTETERLDARHIMASGALPPGFAPVQIDDCWWWDGGLVSNTPLEHVLEHCGARDAVVVQVDLFPSRGPLPDSVAEAEERVADIRFSSRTRLVTDAGVKLEAVRASARKLLAMLPAELRDSREGRSLARQSQAGGRVAIGQLVYKEQPVRGAARGREFSRVTMRAHWASGLHDMTAGLGCAVRLAHDMPEGVSSHDLTAPGNIGMAMAAE</sequence>
<protein>
    <submittedName>
        <fullName evidence="6">NTE family protein</fullName>
    </submittedName>
</protein>
<feature type="short sequence motif" description="GXGXXG" evidence="4">
    <location>
        <begin position="20"/>
        <end position="25"/>
    </location>
</feature>
<feature type="domain" description="PNPLA" evidence="5">
    <location>
        <begin position="16"/>
        <end position="218"/>
    </location>
</feature>
<dbReference type="Proteomes" id="UP000538147">
    <property type="component" value="Unassembled WGS sequence"/>
</dbReference>
<keyword evidence="1 4" id="KW-0378">Hydrolase</keyword>
<dbReference type="SUPFAM" id="SSF52151">
    <property type="entry name" value="FabD/lysophospholipase-like"/>
    <property type="match status" value="1"/>
</dbReference>
<comment type="caution">
    <text evidence="6">The sequence shown here is derived from an EMBL/GenBank/DDBJ whole genome shotgun (WGS) entry which is preliminary data.</text>
</comment>
<reference evidence="6 7" key="1">
    <citation type="submission" date="2020-08" db="EMBL/GenBank/DDBJ databases">
        <title>Genomic Encyclopedia of Type Strains, Phase IV (KMG-IV): sequencing the most valuable type-strain genomes for metagenomic binning, comparative biology and taxonomic classification.</title>
        <authorList>
            <person name="Goeker M."/>
        </authorList>
    </citation>
    <scope>NUCLEOTIDE SEQUENCE [LARGE SCALE GENOMIC DNA]</scope>
    <source>
        <strain evidence="6 7">DSM 102189</strain>
    </source>
</reference>
<name>A0A841LBR3_9SPHN</name>
<dbReference type="InterPro" id="IPR016035">
    <property type="entry name" value="Acyl_Trfase/lysoPLipase"/>
</dbReference>
<feature type="active site" description="Nucleophile" evidence="4">
    <location>
        <position position="49"/>
    </location>
</feature>
<dbReference type="PANTHER" id="PTHR14226:SF57">
    <property type="entry name" value="BLR7027 PROTEIN"/>
    <property type="match status" value="1"/>
</dbReference>